<sequence length="106" mass="11934">MSKLLESNDPDPKTGHAHDLEKLGEYIRGILPDNSKGVQAEKLVRIDKRNENNVEPSPCKLLKVILGSEKQHDLLLSSARSHDNSDIQVRPDMSLEDRIKRKKALA</sequence>
<dbReference type="AlphaFoldDB" id="A0A183NM76"/>
<gene>
    <name evidence="1" type="ORF">SMTD_LOCUS3212</name>
</gene>
<name>A0A183NM76_9TREM</name>
<evidence type="ECO:0000313" key="1">
    <source>
        <dbReference type="EMBL" id="VDO93134.1"/>
    </source>
</evidence>
<protein>
    <submittedName>
        <fullName evidence="1">Uncharacterized protein</fullName>
    </submittedName>
</protein>
<proteinExistence type="predicted"/>
<organism evidence="1 2">
    <name type="scientific">Schistosoma mattheei</name>
    <dbReference type="NCBI Taxonomy" id="31246"/>
    <lineage>
        <taxon>Eukaryota</taxon>
        <taxon>Metazoa</taxon>
        <taxon>Spiralia</taxon>
        <taxon>Lophotrochozoa</taxon>
        <taxon>Platyhelminthes</taxon>
        <taxon>Trematoda</taxon>
        <taxon>Digenea</taxon>
        <taxon>Strigeidida</taxon>
        <taxon>Schistosomatoidea</taxon>
        <taxon>Schistosomatidae</taxon>
        <taxon>Schistosoma</taxon>
    </lineage>
</organism>
<dbReference type="EMBL" id="UZAL01005433">
    <property type="protein sequence ID" value="VDO93134.1"/>
    <property type="molecule type" value="Genomic_DNA"/>
</dbReference>
<keyword evidence="2" id="KW-1185">Reference proteome</keyword>
<accession>A0A183NM76</accession>
<evidence type="ECO:0000313" key="2">
    <source>
        <dbReference type="Proteomes" id="UP000269396"/>
    </source>
</evidence>
<reference evidence="1 2" key="1">
    <citation type="submission" date="2018-11" db="EMBL/GenBank/DDBJ databases">
        <authorList>
            <consortium name="Pathogen Informatics"/>
        </authorList>
    </citation>
    <scope>NUCLEOTIDE SEQUENCE [LARGE SCALE GENOMIC DNA]</scope>
    <source>
        <strain>Denwood</strain>
        <strain evidence="2">Zambia</strain>
    </source>
</reference>
<dbReference type="Proteomes" id="UP000269396">
    <property type="component" value="Unassembled WGS sequence"/>
</dbReference>